<gene>
    <name evidence="9" type="ORF">FH972_016173</name>
</gene>
<dbReference type="OrthoDB" id="776767at2759"/>
<dbReference type="PROSITE" id="PS50096">
    <property type="entry name" value="IQ"/>
    <property type="match status" value="2"/>
</dbReference>
<dbReference type="SMART" id="SM00015">
    <property type="entry name" value="IQ"/>
    <property type="match status" value="2"/>
</dbReference>
<dbReference type="CDD" id="cd23767">
    <property type="entry name" value="IQCD"/>
    <property type="match status" value="1"/>
</dbReference>
<dbReference type="InterPro" id="IPR000048">
    <property type="entry name" value="IQ_motif_EF-hand-BS"/>
</dbReference>
<protein>
    <recommendedName>
        <fullName evidence="8">DUF4005 domain-containing protein</fullName>
    </recommendedName>
</protein>
<comment type="subunit">
    <text evidence="6">Binds to multiple calmodulin (CaM) in the presence of Ca(2+) and CaM-like proteins.</text>
</comment>
<dbReference type="Pfam" id="PF13178">
    <property type="entry name" value="DUF4005"/>
    <property type="match status" value="1"/>
</dbReference>
<keyword evidence="2" id="KW-0963">Cytoplasm</keyword>
<evidence type="ECO:0000256" key="1">
    <source>
        <dbReference type="ARBA" id="ARBA00004496"/>
    </source>
</evidence>
<comment type="similarity">
    <text evidence="5">Belongs to the IQD family.</text>
</comment>
<evidence type="ECO:0000313" key="10">
    <source>
        <dbReference type="Proteomes" id="UP000327013"/>
    </source>
</evidence>
<evidence type="ECO:0000256" key="4">
    <source>
        <dbReference type="ARBA" id="ARBA00022860"/>
    </source>
</evidence>
<dbReference type="Gene3D" id="1.20.5.190">
    <property type="match status" value="1"/>
</dbReference>
<evidence type="ECO:0000256" key="2">
    <source>
        <dbReference type="ARBA" id="ARBA00022490"/>
    </source>
</evidence>
<dbReference type="FunFam" id="1.20.5.190:FF:000062">
    <property type="entry name" value="IQ-domain 11"/>
    <property type="match status" value="1"/>
</dbReference>
<evidence type="ECO:0000256" key="3">
    <source>
        <dbReference type="ARBA" id="ARBA00022737"/>
    </source>
</evidence>
<keyword evidence="3" id="KW-0677">Repeat</keyword>
<evidence type="ECO:0000256" key="7">
    <source>
        <dbReference type="SAM" id="MobiDB-lite"/>
    </source>
</evidence>
<feature type="region of interest" description="Disordered" evidence="7">
    <location>
        <begin position="402"/>
        <end position="464"/>
    </location>
</feature>
<dbReference type="EMBL" id="CM017326">
    <property type="protein sequence ID" value="KAE8077624.1"/>
    <property type="molecule type" value="Genomic_DNA"/>
</dbReference>
<dbReference type="PANTHER" id="PTHR32295:SF6">
    <property type="entry name" value="PROTEIN IQ-DOMAIN 18"/>
    <property type="match status" value="1"/>
</dbReference>
<evidence type="ECO:0000313" key="9">
    <source>
        <dbReference type="EMBL" id="KAE8077624.1"/>
    </source>
</evidence>
<accession>A0A5N6RG65</accession>
<keyword evidence="10" id="KW-1185">Reference proteome</keyword>
<name>A0A5N6RG65_9ROSI</name>
<reference evidence="9 10" key="1">
    <citation type="submission" date="2019-06" db="EMBL/GenBank/DDBJ databases">
        <title>A chromosomal-level reference genome of Carpinus fangiana (Coryloideae, Betulaceae).</title>
        <authorList>
            <person name="Yang X."/>
            <person name="Wang Z."/>
            <person name="Zhang L."/>
            <person name="Hao G."/>
            <person name="Liu J."/>
            <person name="Yang Y."/>
        </authorList>
    </citation>
    <scope>NUCLEOTIDE SEQUENCE [LARGE SCALE GENOMIC DNA]</scope>
    <source>
        <strain evidence="9">Cfa_2016G</strain>
        <tissue evidence="9">Leaf</tissue>
    </source>
</reference>
<dbReference type="GO" id="GO:0005516">
    <property type="term" value="F:calmodulin binding"/>
    <property type="evidence" value="ECO:0007669"/>
    <property type="project" value="UniProtKB-KW"/>
</dbReference>
<keyword evidence="4" id="KW-0112">Calmodulin-binding</keyword>
<evidence type="ECO:0000256" key="6">
    <source>
        <dbReference type="ARBA" id="ARBA00024378"/>
    </source>
</evidence>
<organism evidence="9 10">
    <name type="scientific">Carpinus fangiana</name>
    <dbReference type="NCBI Taxonomy" id="176857"/>
    <lineage>
        <taxon>Eukaryota</taxon>
        <taxon>Viridiplantae</taxon>
        <taxon>Streptophyta</taxon>
        <taxon>Embryophyta</taxon>
        <taxon>Tracheophyta</taxon>
        <taxon>Spermatophyta</taxon>
        <taxon>Magnoliopsida</taxon>
        <taxon>eudicotyledons</taxon>
        <taxon>Gunneridae</taxon>
        <taxon>Pentapetalae</taxon>
        <taxon>rosids</taxon>
        <taxon>fabids</taxon>
        <taxon>Fagales</taxon>
        <taxon>Betulaceae</taxon>
        <taxon>Carpinus</taxon>
    </lineage>
</organism>
<dbReference type="Pfam" id="PF00612">
    <property type="entry name" value="IQ"/>
    <property type="match status" value="2"/>
</dbReference>
<dbReference type="Proteomes" id="UP000327013">
    <property type="component" value="Chromosome 6"/>
</dbReference>
<dbReference type="PANTHER" id="PTHR32295">
    <property type="entry name" value="IQ-DOMAIN 5-RELATED"/>
    <property type="match status" value="1"/>
</dbReference>
<dbReference type="GO" id="GO:0005737">
    <property type="term" value="C:cytoplasm"/>
    <property type="evidence" value="ECO:0007669"/>
    <property type="project" value="UniProtKB-SubCell"/>
</dbReference>
<comment type="subcellular location">
    <subcellularLocation>
        <location evidence="1">Cytoplasm</location>
    </subcellularLocation>
</comment>
<dbReference type="AlphaFoldDB" id="A0A5N6RG65"/>
<evidence type="ECO:0000256" key="5">
    <source>
        <dbReference type="ARBA" id="ARBA00024341"/>
    </source>
</evidence>
<proteinExistence type="inferred from homology"/>
<feature type="domain" description="DUF4005" evidence="8">
    <location>
        <begin position="357"/>
        <end position="452"/>
    </location>
</feature>
<sequence>MPTTQIEELLTPVKKRGKRRWIFRKPSNQETIVEHCQARTIAATANVKAGTSSVTLATDPVFEAADAEQRHAIAVAMATAAAAHAAVATAQAAVEVVRLTRPPIFGREHYAAVVIQTAFRGYLARRALRALKGLVKLQALVRGHNVRKRANMTLRCMQALVRVQARVCEQRKKRLSTEGSVGSSISSEPNSLWGSHFAEIKSMSRGESCIADDWDDHPQAIEDIQAMLQRATEAALKRENALAHAFSHQMWRTGRDRIACEEELEEMPNWLERKQRESKGRVSCDQREPIKTVEIDTYRPYSYSQRSHNQHHCYQPHRPSSFSVASPVHRTQNNLTHHSPITPSPYRTRHLQVHSASPRCSREEKDHPVPCLGSPYNYGMGVSGGAATTALPNYMAATESAKARFRSQSAPRQRPSTPEREKTGSAKKRLSFPAPDQCGGLGNGGTPDYNSNSPSYKNIHGGHLGMEQRSNMSSCCTDSLGDEISPPLTNELRRFLR</sequence>
<feature type="compositionally biased region" description="Polar residues" evidence="7">
    <location>
        <begin position="406"/>
        <end position="416"/>
    </location>
</feature>
<evidence type="ECO:0000259" key="8">
    <source>
        <dbReference type="Pfam" id="PF13178"/>
    </source>
</evidence>
<dbReference type="InterPro" id="IPR025064">
    <property type="entry name" value="DUF4005"/>
</dbReference>